<reference evidence="2" key="2">
    <citation type="submission" date="2007-04" db="EMBL/GenBank/DDBJ databases">
        <title>The genome of the human body louse.</title>
        <authorList>
            <consortium name="The Human Body Louse Genome Consortium"/>
            <person name="Kirkness E."/>
            <person name="Walenz B."/>
            <person name="Hass B."/>
            <person name="Bruggner R."/>
            <person name="Strausberg R."/>
        </authorList>
    </citation>
    <scope>NUCLEOTIDE SEQUENCE</scope>
    <source>
        <strain evidence="2">USDA</strain>
    </source>
</reference>
<organism>
    <name type="scientific">Pediculus humanus subsp. corporis</name>
    <name type="common">Body louse</name>
    <dbReference type="NCBI Taxonomy" id="121224"/>
    <lineage>
        <taxon>Eukaryota</taxon>
        <taxon>Metazoa</taxon>
        <taxon>Ecdysozoa</taxon>
        <taxon>Arthropoda</taxon>
        <taxon>Hexapoda</taxon>
        <taxon>Insecta</taxon>
        <taxon>Pterygota</taxon>
        <taxon>Neoptera</taxon>
        <taxon>Paraneoptera</taxon>
        <taxon>Psocodea</taxon>
        <taxon>Troctomorpha</taxon>
        <taxon>Phthiraptera</taxon>
        <taxon>Anoplura</taxon>
        <taxon>Pediculidae</taxon>
        <taxon>Pediculus</taxon>
    </lineage>
</organism>
<dbReference type="KEGG" id="phu:Phum_PHUM233520"/>
<dbReference type="AlphaFoldDB" id="E0VIU4"/>
<accession>E0VIU4</accession>
<dbReference type="InterPro" id="IPR048732">
    <property type="entry name" value="CFA69"/>
</dbReference>
<dbReference type="PANTHER" id="PTHR14716">
    <property type="entry name" value="CILIA- AND FLAGELLA-ASSOCIATED PROTEIN 69"/>
    <property type="match status" value="1"/>
</dbReference>
<dbReference type="GO" id="GO:0097225">
    <property type="term" value="C:sperm midpiece"/>
    <property type="evidence" value="ECO:0007669"/>
    <property type="project" value="TreeGrafter"/>
</dbReference>
<evidence type="ECO:0000259" key="1">
    <source>
        <dbReference type="Pfam" id="PF21049"/>
    </source>
</evidence>
<dbReference type="VEuPathDB" id="VectorBase:PHUM233520"/>
<evidence type="ECO:0000313" key="3">
    <source>
        <dbReference type="EnsemblMetazoa" id="PHUM233520-PA"/>
    </source>
</evidence>
<dbReference type="eggNOG" id="ENOG502QV2V">
    <property type="taxonomic scope" value="Eukaryota"/>
</dbReference>
<dbReference type="InterPro" id="IPR048733">
    <property type="entry name" value="CFA69_ARM_dom"/>
</dbReference>
<dbReference type="Pfam" id="PF21049">
    <property type="entry name" value="CFA69_ARM_rpt"/>
    <property type="match status" value="2"/>
</dbReference>
<dbReference type="GO" id="GO:0097730">
    <property type="term" value="C:non-motile cilium"/>
    <property type="evidence" value="ECO:0007669"/>
    <property type="project" value="TreeGrafter"/>
</dbReference>
<dbReference type="EMBL" id="AAZO01002709">
    <property type="status" value="NOT_ANNOTATED_CDS"/>
    <property type="molecule type" value="Genomic_DNA"/>
</dbReference>
<dbReference type="GeneID" id="8230090"/>
<dbReference type="PANTHER" id="PTHR14716:SF0">
    <property type="entry name" value="CILIA- AND FLAGELLA-ASSOCIATED PROTEIN 69"/>
    <property type="match status" value="1"/>
</dbReference>
<feature type="domain" description="Cilia- and flagella-associated protein 69 ARM repeats" evidence="1">
    <location>
        <begin position="545"/>
        <end position="791"/>
    </location>
</feature>
<dbReference type="EMBL" id="DS235206">
    <property type="protein sequence ID" value="EEB13300.1"/>
    <property type="molecule type" value="Genomic_DNA"/>
</dbReference>
<evidence type="ECO:0000313" key="4">
    <source>
        <dbReference type="Proteomes" id="UP000009046"/>
    </source>
</evidence>
<keyword evidence="4" id="KW-1185">Reference proteome</keyword>
<reference evidence="2" key="1">
    <citation type="submission" date="2007-04" db="EMBL/GenBank/DDBJ databases">
        <title>Annotation of Pediculus humanus corporis strain USDA.</title>
        <authorList>
            <person name="Kirkness E."/>
            <person name="Hannick L."/>
            <person name="Hass B."/>
            <person name="Bruggner R."/>
            <person name="Lawson D."/>
            <person name="Bidwell S."/>
            <person name="Joardar V."/>
            <person name="Caler E."/>
            <person name="Walenz B."/>
            <person name="Inman J."/>
            <person name="Schobel S."/>
            <person name="Galinsky K."/>
            <person name="Amedeo P."/>
            <person name="Strausberg R."/>
        </authorList>
    </citation>
    <scope>NUCLEOTIDE SEQUENCE</scope>
    <source>
        <strain evidence="2">USDA</strain>
    </source>
</reference>
<dbReference type="InParanoid" id="E0VIU4"/>
<dbReference type="Proteomes" id="UP000009046">
    <property type="component" value="Unassembled WGS sequence"/>
</dbReference>
<feature type="domain" description="Cilia- and flagella-associated protein 69 ARM repeats" evidence="1">
    <location>
        <begin position="85"/>
        <end position="506"/>
    </location>
</feature>
<dbReference type="RefSeq" id="XP_002426038.1">
    <property type="nucleotide sequence ID" value="XM_002425993.1"/>
</dbReference>
<dbReference type="CTD" id="8230090"/>
<proteinExistence type="predicted"/>
<protein>
    <recommendedName>
        <fullName evidence="1">Cilia- and flagella-associated protein 69 ARM repeats domain-containing protein</fullName>
    </recommendedName>
</protein>
<dbReference type="HOGENOM" id="CLU_309120_0_0_1"/>
<dbReference type="GO" id="GO:1902093">
    <property type="term" value="P:positive regulation of flagellated sperm motility"/>
    <property type="evidence" value="ECO:0007669"/>
    <property type="project" value="TreeGrafter"/>
</dbReference>
<dbReference type="OMA" id="DIDIYVF"/>
<sequence>MENLKKMSQKNSGEAVTSNSLDGECESIWFVSGPPFDQRDYMISPSESNTTVEDNNDLGTIKGKKYGPCDIVIDGKYLLNSQQALKKLIELIRNKCTQPFTNRIKELISKYLQGCPSGYFVEDLPYLIELIEYFSRNVNLDSNFTEFVKILLCRVDKPPLMGKSSDILRCKNSLIDYFTLLGELLATFDEEHFQIQILDAIECLITRRKLTDVAAVRLDACREAMENSQLPSIIATLIETIPESLYFKYLEIALQMAFGSTKAGHALLKNNILEYILQRLNSSEFPEPSVEQSNNSEEEKFVKHYYVLLNKSSYLMWIFLSILNSDESEVLCPSEFAMLNLRIVFEQEFKKRTPKSKIICNNLAGLIAKLCAVFREKLPIMKSGLVEDIALISVATEISTEGTWLEGLTMGTKKEDFVLKKLMLLNCCLIQKDENTIQVLKYSKVIQGLLCLVNPRVTAPWNPSQYMDLFYIALRTLSELVPLLPEVFVLSNGNAIILSTVQWLLDDHFDRNSLLQILKTLSFILTRGNFKILIEDIMAQDGITEKLTMLFVVLERLLTNNTKALDKYGESCVNVAIMFLERIKKNLNSDSKLNPKLLVSFGGFLWESIAWCKTSLKTFVERNGIYLLLDIIESSSFPVQMLLLGSLVEMSHGGETITHLVTWRGKNGLGILDLLIEIWRKEEFLTKVHRTSDGIIQDIDMPLMTEEQWYVTHQVLDSHLCSPSIAEMMCSARPKIHALYQHLQKRYRDITNLSESFYSLYLKEVRSSYKAYIPLIEYYMLLKMGEVWFEVLRDADFSGVFPSAFDGKMLCTLLEEKINWAARIKTMQEGIVLLQKQNGSDDEYEFYNLIKECQLPDGLEAINELDFIARTSSRKFQEYKKKKQIKDLNYSLAGLSYPSDSKLHQTFLYGTAATCTSFGYYHLKSEKEVLQYQSTYAVSATSSEVNYFETEDDF</sequence>
<gene>
    <name evidence="3" type="primary">8230090</name>
    <name evidence="2" type="ORF">Phum_PHUM233520</name>
</gene>
<name>E0VIU4_PEDHC</name>
<reference evidence="3" key="3">
    <citation type="submission" date="2021-02" db="UniProtKB">
        <authorList>
            <consortium name="EnsemblMetazoa"/>
        </authorList>
    </citation>
    <scope>IDENTIFICATION</scope>
    <source>
        <strain evidence="3">USDA</strain>
    </source>
</reference>
<dbReference type="OrthoDB" id="191673at2759"/>
<evidence type="ECO:0000313" key="2">
    <source>
        <dbReference type="EMBL" id="EEB13300.1"/>
    </source>
</evidence>
<dbReference type="EnsemblMetazoa" id="PHUM233520-RA">
    <property type="protein sequence ID" value="PHUM233520-PA"/>
    <property type="gene ID" value="PHUM233520"/>
</dbReference>